<evidence type="ECO:0000256" key="2">
    <source>
        <dbReference type="ARBA" id="ARBA00023125"/>
    </source>
</evidence>
<feature type="DNA-binding region" description="H-T-H motif" evidence="3">
    <location>
        <begin position="25"/>
        <end position="44"/>
    </location>
</feature>
<dbReference type="InterPro" id="IPR009057">
    <property type="entry name" value="Homeodomain-like_sf"/>
</dbReference>
<keyword evidence="1" id="KW-0678">Repressor</keyword>
<feature type="domain" description="HTH tetR-type" evidence="4">
    <location>
        <begin position="2"/>
        <end position="62"/>
    </location>
</feature>
<dbReference type="InterPro" id="IPR001647">
    <property type="entry name" value="HTH_TetR"/>
</dbReference>
<dbReference type="InterPro" id="IPR023772">
    <property type="entry name" value="DNA-bd_HTH_TetR-type_CS"/>
</dbReference>
<dbReference type="GO" id="GO:0003677">
    <property type="term" value="F:DNA binding"/>
    <property type="evidence" value="ECO:0007669"/>
    <property type="project" value="UniProtKB-UniRule"/>
</dbReference>
<protein>
    <submittedName>
        <fullName evidence="5">TetR family transcriptional regulator</fullName>
    </submittedName>
</protein>
<dbReference type="EMBL" id="MTJL01000001">
    <property type="protein sequence ID" value="OMI10085.1"/>
    <property type="molecule type" value="Genomic_DNA"/>
</dbReference>
<reference evidence="5 6" key="1">
    <citation type="submission" date="2017-01" db="EMBL/GenBank/DDBJ databases">
        <title>Bacillus phylogenomics.</title>
        <authorList>
            <person name="Dunlap C."/>
        </authorList>
    </citation>
    <scope>NUCLEOTIDE SEQUENCE [LARGE SCALE GENOMIC DNA]</scope>
    <source>
        <strain evidence="5 6">NRRL B-41282</strain>
    </source>
</reference>
<gene>
    <name evidence="5" type="ORF">BW143_00345</name>
</gene>
<keyword evidence="6" id="KW-1185">Reference proteome</keyword>
<accession>A0A1R1RJ54</accession>
<evidence type="ECO:0000313" key="6">
    <source>
        <dbReference type="Proteomes" id="UP000187367"/>
    </source>
</evidence>
<dbReference type="PANTHER" id="PTHR43479">
    <property type="entry name" value="ACREF/ENVCD OPERON REPRESSOR-RELATED"/>
    <property type="match status" value="1"/>
</dbReference>
<dbReference type="Gene3D" id="1.10.357.10">
    <property type="entry name" value="Tetracycline Repressor, domain 2"/>
    <property type="match status" value="1"/>
</dbReference>
<dbReference type="RefSeq" id="WP_076763542.1">
    <property type="nucleotide sequence ID" value="NZ_JARMMK010000012.1"/>
</dbReference>
<sequence>MTEKEEKIIKAGLRLFAKNGFASTTIQDIANECQISKGAFYLHFKSKDALLLAIIKYYIDRTMENMKSIQQKNFPPKETFREQIAYQFSESKEHRDFILVMISEHSIPENSKIKEYFKKVGEEFHETYREALYAAFGDIIKPYLSDLTVIVQGIVQSYQNLFIFNEIEVDFYELADFIIRRIDDMINGMIQSGEHSILADQTYSFYTDAKSEADKHTILQEIETIKNKADLPEDILITLDVIEEELNKDAPRKPVVQGMLSNLEHQDNVQHLFQIISGFLDR</sequence>
<name>A0A1R1QZP6_9BACI</name>
<dbReference type="PROSITE" id="PS01081">
    <property type="entry name" value="HTH_TETR_1"/>
    <property type="match status" value="1"/>
</dbReference>
<accession>A0A1R1QZP6</accession>
<dbReference type="SUPFAM" id="SSF46689">
    <property type="entry name" value="Homeodomain-like"/>
    <property type="match status" value="1"/>
</dbReference>
<dbReference type="OrthoDB" id="9812993at2"/>
<dbReference type="PRINTS" id="PR00455">
    <property type="entry name" value="HTHTETR"/>
</dbReference>
<evidence type="ECO:0000256" key="1">
    <source>
        <dbReference type="ARBA" id="ARBA00022491"/>
    </source>
</evidence>
<dbReference type="Proteomes" id="UP000187367">
    <property type="component" value="Unassembled WGS sequence"/>
</dbReference>
<dbReference type="InterPro" id="IPR050624">
    <property type="entry name" value="HTH-type_Tx_Regulator"/>
</dbReference>
<dbReference type="AlphaFoldDB" id="A0A1R1QZP6"/>
<evidence type="ECO:0000259" key="4">
    <source>
        <dbReference type="PROSITE" id="PS50977"/>
    </source>
</evidence>
<organism evidence="5 6">
    <name type="scientific">Bacillus swezeyi</name>
    <dbReference type="NCBI Taxonomy" id="1925020"/>
    <lineage>
        <taxon>Bacteria</taxon>
        <taxon>Bacillati</taxon>
        <taxon>Bacillota</taxon>
        <taxon>Bacilli</taxon>
        <taxon>Bacillales</taxon>
        <taxon>Bacillaceae</taxon>
        <taxon>Bacillus</taxon>
    </lineage>
</organism>
<evidence type="ECO:0000313" key="5">
    <source>
        <dbReference type="EMBL" id="OMI10085.1"/>
    </source>
</evidence>
<evidence type="ECO:0000256" key="3">
    <source>
        <dbReference type="PROSITE-ProRule" id="PRU00335"/>
    </source>
</evidence>
<dbReference type="Pfam" id="PF00440">
    <property type="entry name" value="TetR_N"/>
    <property type="match status" value="1"/>
</dbReference>
<comment type="caution">
    <text evidence="5">The sequence shown here is derived from an EMBL/GenBank/DDBJ whole genome shotgun (WGS) entry which is preliminary data.</text>
</comment>
<dbReference type="PROSITE" id="PS50977">
    <property type="entry name" value="HTH_TETR_2"/>
    <property type="match status" value="1"/>
</dbReference>
<dbReference type="PANTHER" id="PTHR43479:SF22">
    <property type="entry name" value="TRANSCRIPTIONAL REGULATOR, TETR FAMILY"/>
    <property type="match status" value="1"/>
</dbReference>
<proteinExistence type="predicted"/>
<keyword evidence="2 3" id="KW-0238">DNA-binding</keyword>